<accession>A0AA39T9D5</accession>
<feature type="compositionally biased region" description="Low complexity" evidence="1">
    <location>
        <begin position="1"/>
        <end position="14"/>
    </location>
</feature>
<dbReference type="Proteomes" id="UP001168877">
    <property type="component" value="Unassembled WGS sequence"/>
</dbReference>
<proteinExistence type="predicted"/>
<protein>
    <submittedName>
        <fullName evidence="2">Uncharacterized protein</fullName>
    </submittedName>
</protein>
<evidence type="ECO:0000313" key="3">
    <source>
        <dbReference type="Proteomes" id="UP001168877"/>
    </source>
</evidence>
<keyword evidence="3" id="KW-1185">Reference proteome</keyword>
<organism evidence="2 3">
    <name type="scientific">Acer saccharum</name>
    <name type="common">Sugar maple</name>
    <dbReference type="NCBI Taxonomy" id="4024"/>
    <lineage>
        <taxon>Eukaryota</taxon>
        <taxon>Viridiplantae</taxon>
        <taxon>Streptophyta</taxon>
        <taxon>Embryophyta</taxon>
        <taxon>Tracheophyta</taxon>
        <taxon>Spermatophyta</taxon>
        <taxon>Magnoliopsida</taxon>
        <taxon>eudicotyledons</taxon>
        <taxon>Gunneridae</taxon>
        <taxon>Pentapetalae</taxon>
        <taxon>rosids</taxon>
        <taxon>malvids</taxon>
        <taxon>Sapindales</taxon>
        <taxon>Sapindaceae</taxon>
        <taxon>Hippocastanoideae</taxon>
        <taxon>Acereae</taxon>
        <taxon>Acer</taxon>
    </lineage>
</organism>
<evidence type="ECO:0000313" key="2">
    <source>
        <dbReference type="EMBL" id="KAK0602115.1"/>
    </source>
</evidence>
<evidence type="ECO:0000256" key="1">
    <source>
        <dbReference type="SAM" id="MobiDB-lite"/>
    </source>
</evidence>
<gene>
    <name evidence="2" type="ORF">LWI29_030485</name>
</gene>
<feature type="region of interest" description="Disordered" evidence="1">
    <location>
        <begin position="1"/>
        <end position="49"/>
    </location>
</feature>
<sequence length="133" mass="14534">MAPITATPPLAAAAAPPPPSPATSASSSDMEDPLLLSMTRNENEMESSSIRKEIRKVKAESSNIKIKPIASVFVDGEFVASGSSDQKFLMIWMGISRLKEQNRSYTRSVAKRSGQNQLTTSLMIHALQEYTYL</sequence>
<dbReference type="EMBL" id="JAUESC010000003">
    <property type="protein sequence ID" value="KAK0602115.1"/>
    <property type="molecule type" value="Genomic_DNA"/>
</dbReference>
<reference evidence="2" key="2">
    <citation type="submission" date="2023-06" db="EMBL/GenBank/DDBJ databases">
        <authorList>
            <person name="Swenson N.G."/>
            <person name="Wegrzyn J.L."/>
            <person name="Mcevoy S.L."/>
        </authorList>
    </citation>
    <scope>NUCLEOTIDE SEQUENCE</scope>
    <source>
        <strain evidence="2">NS2018</strain>
        <tissue evidence="2">Leaf</tissue>
    </source>
</reference>
<reference evidence="2" key="1">
    <citation type="journal article" date="2022" name="Plant J.">
        <title>Strategies of tolerance reflected in two North American maple genomes.</title>
        <authorList>
            <person name="McEvoy S.L."/>
            <person name="Sezen U.U."/>
            <person name="Trouern-Trend A."/>
            <person name="McMahon S.M."/>
            <person name="Schaberg P.G."/>
            <person name="Yang J."/>
            <person name="Wegrzyn J.L."/>
            <person name="Swenson N.G."/>
        </authorList>
    </citation>
    <scope>NUCLEOTIDE SEQUENCE</scope>
    <source>
        <strain evidence="2">NS2018</strain>
    </source>
</reference>
<comment type="caution">
    <text evidence="2">The sequence shown here is derived from an EMBL/GenBank/DDBJ whole genome shotgun (WGS) entry which is preliminary data.</text>
</comment>
<name>A0AA39T9D5_ACESA</name>
<dbReference type="AlphaFoldDB" id="A0AA39T9D5"/>